<reference evidence="3 4" key="1">
    <citation type="journal article" date="2011" name="Nat. Biotechnol.">
        <title>Comparative genomic analysis of the thermophilic biomass-degrading fungi Myceliophthora thermophila and Thielavia terrestris.</title>
        <authorList>
            <person name="Berka R.M."/>
            <person name="Grigoriev I.V."/>
            <person name="Otillar R."/>
            <person name="Salamov A."/>
            <person name="Grimwood J."/>
            <person name="Reid I."/>
            <person name="Ishmael N."/>
            <person name="John T."/>
            <person name="Darmond C."/>
            <person name="Moisan M.-C."/>
            <person name="Henrissat B."/>
            <person name="Coutinho P.M."/>
            <person name="Lombard V."/>
            <person name="Natvig D.O."/>
            <person name="Lindquist E."/>
            <person name="Schmutz J."/>
            <person name="Lucas S."/>
            <person name="Harris P."/>
            <person name="Powlowski J."/>
            <person name="Bellemare A."/>
            <person name="Taylor D."/>
            <person name="Butler G."/>
            <person name="de Vries R.P."/>
            <person name="Allijn I.E."/>
            <person name="van den Brink J."/>
            <person name="Ushinsky S."/>
            <person name="Storms R."/>
            <person name="Powell A.J."/>
            <person name="Paulsen I.T."/>
            <person name="Elbourne L.D.H."/>
            <person name="Baker S.E."/>
            <person name="Magnuson J."/>
            <person name="LaBoissiere S."/>
            <person name="Clutterbuck A.J."/>
            <person name="Martinez D."/>
            <person name="Wogulis M."/>
            <person name="de Leon A.L."/>
            <person name="Rey M.W."/>
            <person name="Tsang A."/>
        </authorList>
    </citation>
    <scope>NUCLEOTIDE SEQUENCE [LARGE SCALE GENOMIC DNA]</scope>
    <source>
        <strain evidence="4">ATCC 42464 / BCRC 31852 / DSM 1799</strain>
    </source>
</reference>
<organism evidence="3 4">
    <name type="scientific">Thermothelomyces thermophilus (strain ATCC 42464 / BCRC 31852 / DSM 1799)</name>
    <name type="common">Sporotrichum thermophile</name>
    <dbReference type="NCBI Taxonomy" id="573729"/>
    <lineage>
        <taxon>Eukaryota</taxon>
        <taxon>Fungi</taxon>
        <taxon>Dikarya</taxon>
        <taxon>Ascomycota</taxon>
        <taxon>Pezizomycotina</taxon>
        <taxon>Sordariomycetes</taxon>
        <taxon>Sordariomycetidae</taxon>
        <taxon>Sordariales</taxon>
        <taxon>Chaetomiaceae</taxon>
        <taxon>Thermothelomyces</taxon>
    </lineage>
</organism>
<dbReference type="InParanoid" id="G2Q0P1"/>
<dbReference type="RefSeq" id="XP_003660148.1">
    <property type="nucleotide sequence ID" value="XM_003660100.1"/>
</dbReference>
<dbReference type="Proteomes" id="UP000007322">
    <property type="component" value="Chromosome 1"/>
</dbReference>
<evidence type="ECO:0000313" key="4">
    <source>
        <dbReference type="Proteomes" id="UP000007322"/>
    </source>
</evidence>
<feature type="compositionally biased region" description="Acidic residues" evidence="1">
    <location>
        <begin position="296"/>
        <end position="326"/>
    </location>
</feature>
<name>G2Q0P1_THET4</name>
<feature type="region of interest" description="Disordered" evidence="1">
    <location>
        <begin position="125"/>
        <end position="414"/>
    </location>
</feature>
<dbReference type="KEGG" id="mtm:MYCTH_2298084"/>
<feature type="compositionally biased region" description="Low complexity" evidence="1">
    <location>
        <begin position="148"/>
        <end position="175"/>
    </location>
</feature>
<dbReference type="AlphaFoldDB" id="G2Q0P1"/>
<keyword evidence="4" id="KW-1185">Reference proteome</keyword>
<dbReference type="eggNOG" id="ENOG502SEGQ">
    <property type="taxonomic scope" value="Eukaryota"/>
</dbReference>
<protein>
    <recommendedName>
        <fullName evidence="2">Transcription elongation factor Eaf N-terminal domain-containing protein</fullName>
    </recommendedName>
</protein>
<dbReference type="OMA" id="VDSTFHM"/>
<feature type="domain" description="Transcription elongation factor Eaf N-terminal" evidence="2">
    <location>
        <begin position="15"/>
        <end position="115"/>
    </location>
</feature>
<gene>
    <name evidence="3" type="ORF">MYCTH_2298084</name>
</gene>
<dbReference type="GeneID" id="11505812"/>
<feature type="compositionally biased region" description="Basic and acidic residues" evidence="1">
    <location>
        <begin position="342"/>
        <end position="358"/>
    </location>
</feature>
<dbReference type="VEuPathDB" id="FungiDB:MYCTH_2298084"/>
<feature type="compositionally biased region" description="Acidic residues" evidence="1">
    <location>
        <begin position="359"/>
        <end position="379"/>
    </location>
</feature>
<accession>G2Q0P1</accession>
<dbReference type="InterPro" id="IPR019194">
    <property type="entry name" value="Tscrpt_elong_fac_Eaf_N"/>
</dbReference>
<sequence length="414" mass="45473">MAAQGVLDPTKPGQYPVILSDALLGKPSKNAYVGIRYNHRPALSSDSAPNTLHLKKSAKDGSFNLGFEDQGNKYQYNGVRTTGDGNYVLIFDPARKVFVLHKVESTFHMNITRTPTETNAETLRQQFPHLEVKPPNIAKKPRGKGAEKAGTGKATTATKSTPTKAKAGKAPGAETPKPKEDSQTETAKAVELTLPDLTAQPKQPERSASQSEPDKKAKRPALSPVESEEEEDDDDDGGLTVEYPEGDPAALRESSQYLPTFPASVTRRFSEFAKERESEEDDDFDTRLAGGHEVEMREEEGYEEGDEYEDGDEEEEEEGEEEEEEGQHEMPPARQPSPPRPVRREDSPVAVEPDRYTFDEGDDDEDAVGDDALEEDIGELEAALAREFEQAQEAGQEIGHDAGHESDSSVSVEE</sequence>
<evidence type="ECO:0000313" key="3">
    <source>
        <dbReference type="EMBL" id="AEO54903.1"/>
    </source>
</evidence>
<dbReference type="STRING" id="573729.G2Q0P1"/>
<proteinExistence type="predicted"/>
<feature type="compositionally biased region" description="Basic and acidic residues" evidence="1">
    <location>
        <begin position="268"/>
        <end position="277"/>
    </location>
</feature>
<feature type="compositionally biased region" description="Acidic residues" evidence="1">
    <location>
        <begin position="226"/>
        <end position="237"/>
    </location>
</feature>
<dbReference type="HOGENOM" id="CLU_041956_0_0_1"/>
<evidence type="ECO:0000259" key="2">
    <source>
        <dbReference type="Pfam" id="PF09816"/>
    </source>
</evidence>
<evidence type="ECO:0000256" key="1">
    <source>
        <dbReference type="SAM" id="MobiDB-lite"/>
    </source>
</evidence>
<feature type="compositionally biased region" description="Basic and acidic residues" evidence="1">
    <location>
        <begin position="398"/>
        <end position="407"/>
    </location>
</feature>
<dbReference type="Pfam" id="PF09816">
    <property type="entry name" value="EAF"/>
    <property type="match status" value="1"/>
</dbReference>
<dbReference type="OrthoDB" id="125903at2759"/>
<dbReference type="EMBL" id="CP003002">
    <property type="protein sequence ID" value="AEO54903.1"/>
    <property type="molecule type" value="Genomic_DNA"/>
</dbReference>